<dbReference type="PROSITE" id="PS00781">
    <property type="entry name" value="PEPCASE_1"/>
    <property type="match status" value="1"/>
</dbReference>
<evidence type="ECO:0000256" key="11">
    <source>
        <dbReference type="PROSITE-ProRule" id="PRU10111"/>
    </source>
</evidence>
<evidence type="ECO:0000256" key="9">
    <source>
        <dbReference type="ARBA" id="ARBA00048995"/>
    </source>
</evidence>
<dbReference type="InterPro" id="IPR033129">
    <property type="entry name" value="PEPCASE_His_AS"/>
</dbReference>
<evidence type="ECO:0000256" key="12">
    <source>
        <dbReference type="PROSITE-ProRule" id="PRU10112"/>
    </source>
</evidence>
<dbReference type="Proteomes" id="UP001140973">
    <property type="component" value="Unassembled WGS sequence"/>
</dbReference>
<dbReference type="RefSeq" id="WP_176246026.1">
    <property type="nucleotide sequence ID" value="NZ_JAAKZK010000022.1"/>
</dbReference>
<feature type="active site" evidence="10 11">
    <location>
        <position position="138"/>
    </location>
</feature>
<dbReference type="PANTHER" id="PTHR30523:SF6">
    <property type="entry name" value="PHOSPHOENOLPYRUVATE CARBOXYLASE"/>
    <property type="match status" value="1"/>
</dbReference>
<dbReference type="FunFam" id="1.20.1440.90:FF:000002">
    <property type="entry name" value="Phosphoenolpyruvate carboxylase"/>
    <property type="match status" value="1"/>
</dbReference>
<dbReference type="HAMAP" id="MF_00595">
    <property type="entry name" value="PEPcase_type1"/>
    <property type="match status" value="1"/>
</dbReference>
<comment type="similarity">
    <text evidence="3 10">Belongs to the PEPCase type 1 family.</text>
</comment>
<keyword evidence="8 10" id="KW-0120">Carbon dioxide fixation</keyword>
<dbReference type="GO" id="GO:0006099">
    <property type="term" value="P:tricarboxylic acid cycle"/>
    <property type="evidence" value="ECO:0007669"/>
    <property type="project" value="InterPro"/>
</dbReference>
<evidence type="ECO:0000256" key="3">
    <source>
        <dbReference type="ARBA" id="ARBA00008346"/>
    </source>
</evidence>
<reference evidence="13" key="1">
    <citation type="submission" date="2022-02" db="EMBL/GenBank/DDBJ databases">
        <title>Emergence and expansion in Europe of a Vibrio aestuarianus clonal complex pathogenic for oysters.</title>
        <authorList>
            <person name="Mesnil A."/>
            <person name="Travers M.-A."/>
        </authorList>
    </citation>
    <scope>NUCLEOTIDE SEQUENCE</scope>
    <source>
        <strain evidence="13">151-ITT-15-cp-1</strain>
    </source>
</reference>
<dbReference type="PROSITE" id="PS00393">
    <property type="entry name" value="PEPCASE_2"/>
    <property type="match status" value="1"/>
</dbReference>
<dbReference type="PRINTS" id="PR00150">
    <property type="entry name" value="PEPCARBXLASE"/>
</dbReference>
<evidence type="ECO:0000256" key="1">
    <source>
        <dbReference type="ARBA" id="ARBA00001946"/>
    </source>
</evidence>
<dbReference type="PANTHER" id="PTHR30523">
    <property type="entry name" value="PHOSPHOENOLPYRUVATE CARBOXYLASE"/>
    <property type="match status" value="1"/>
</dbReference>
<dbReference type="GO" id="GO:0015977">
    <property type="term" value="P:carbon fixation"/>
    <property type="evidence" value="ECO:0007669"/>
    <property type="project" value="UniProtKB-UniRule"/>
</dbReference>
<organism evidence="13 14">
    <name type="scientific">Vibrio aestuarianus</name>
    <dbReference type="NCBI Taxonomy" id="28171"/>
    <lineage>
        <taxon>Bacteria</taxon>
        <taxon>Pseudomonadati</taxon>
        <taxon>Pseudomonadota</taxon>
        <taxon>Gammaproteobacteria</taxon>
        <taxon>Vibrionales</taxon>
        <taxon>Vibrionaceae</taxon>
        <taxon>Vibrio</taxon>
    </lineage>
</organism>
<name>A0A9X4J193_9VIBR</name>
<dbReference type="GO" id="GO:0005829">
    <property type="term" value="C:cytosol"/>
    <property type="evidence" value="ECO:0007669"/>
    <property type="project" value="TreeGrafter"/>
</dbReference>
<dbReference type="GO" id="GO:0008964">
    <property type="term" value="F:phosphoenolpyruvate carboxylase activity"/>
    <property type="evidence" value="ECO:0007669"/>
    <property type="project" value="UniProtKB-UniRule"/>
</dbReference>
<keyword evidence="7 10" id="KW-0456">Lyase</keyword>
<comment type="catalytic activity">
    <reaction evidence="9 10">
        <text>oxaloacetate + phosphate = phosphoenolpyruvate + hydrogencarbonate</text>
        <dbReference type="Rhea" id="RHEA:28370"/>
        <dbReference type="ChEBI" id="CHEBI:16452"/>
        <dbReference type="ChEBI" id="CHEBI:17544"/>
        <dbReference type="ChEBI" id="CHEBI:43474"/>
        <dbReference type="ChEBI" id="CHEBI:58702"/>
        <dbReference type="EC" id="4.1.1.31"/>
    </reaction>
</comment>
<evidence type="ECO:0000256" key="6">
    <source>
        <dbReference type="ARBA" id="ARBA00022842"/>
    </source>
</evidence>
<evidence type="ECO:0000256" key="2">
    <source>
        <dbReference type="ARBA" id="ARBA00003670"/>
    </source>
</evidence>
<evidence type="ECO:0000256" key="7">
    <source>
        <dbReference type="ARBA" id="ARBA00023239"/>
    </source>
</evidence>
<dbReference type="Pfam" id="PF00311">
    <property type="entry name" value="PEPcase"/>
    <property type="match status" value="1"/>
</dbReference>
<comment type="function">
    <text evidence="2 10">Forms oxaloacetate, a four-carbon dicarboxylic acid source for the tricarboxylic acid cycle.</text>
</comment>
<keyword evidence="6 10" id="KW-0460">Magnesium</keyword>
<evidence type="ECO:0000313" key="13">
    <source>
        <dbReference type="EMBL" id="MDE1358337.1"/>
    </source>
</evidence>
<protein>
    <recommendedName>
        <fullName evidence="5 10">Phosphoenolpyruvate carboxylase</fullName>
        <shortName evidence="10">PEPC</shortName>
        <shortName evidence="10">PEPCase</shortName>
        <ecNumber evidence="4 10">4.1.1.31</ecNumber>
    </recommendedName>
</protein>
<evidence type="ECO:0000256" key="10">
    <source>
        <dbReference type="HAMAP-Rule" id="MF_00595"/>
    </source>
</evidence>
<dbReference type="InterPro" id="IPR021135">
    <property type="entry name" value="PEP_COase"/>
</dbReference>
<dbReference type="Gene3D" id="1.20.1440.90">
    <property type="entry name" value="Phosphoenolpyruvate/pyruvate domain"/>
    <property type="match status" value="1"/>
</dbReference>
<dbReference type="GO" id="GO:0006107">
    <property type="term" value="P:oxaloacetate metabolic process"/>
    <property type="evidence" value="ECO:0007669"/>
    <property type="project" value="UniProtKB-UniRule"/>
</dbReference>
<comment type="subunit">
    <text evidence="10">Homotetramer.</text>
</comment>
<accession>A0A9X4J193</accession>
<dbReference type="AlphaFoldDB" id="A0A9X4J193"/>
<feature type="active site" evidence="10 12">
    <location>
        <position position="544"/>
    </location>
</feature>
<evidence type="ECO:0000256" key="5">
    <source>
        <dbReference type="ARBA" id="ARBA00022419"/>
    </source>
</evidence>
<dbReference type="SUPFAM" id="SSF51621">
    <property type="entry name" value="Phosphoenolpyruvate/pyruvate domain"/>
    <property type="match status" value="1"/>
</dbReference>
<dbReference type="GO" id="GO:0000287">
    <property type="term" value="F:magnesium ion binding"/>
    <property type="evidence" value="ECO:0007669"/>
    <property type="project" value="UniProtKB-UniRule"/>
</dbReference>
<dbReference type="EMBL" id="JAKNAP010000056">
    <property type="protein sequence ID" value="MDE1358337.1"/>
    <property type="molecule type" value="Genomic_DNA"/>
</dbReference>
<evidence type="ECO:0000256" key="4">
    <source>
        <dbReference type="ARBA" id="ARBA00012305"/>
    </source>
</evidence>
<comment type="caution">
    <text evidence="13">The sequence shown here is derived from an EMBL/GenBank/DDBJ whole genome shotgun (WGS) entry which is preliminary data.</text>
</comment>
<dbReference type="InterPro" id="IPR015813">
    <property type="entry name" value="Pyrv/PenolPyrv_kinase-like_dom"/>
</dbReference>
<comment type="cofactor">
    <cofactor evidence="1 10">
        <name>Mg(2+)</name>
        <dbReference type="ChEBI" id="CHEBI:18420"/>
    </cofactor>
</comment>
<dbReference type="EC" id="4.1.1.31" evidence="4 10"/>
<dbReference type="NCBIfam" id="NF000584">
    <property type="entry name" value="PRK00009.1"/>
    <property type="match status" value="1"/>
</dbReference>
<dbReference type="InterPro" id="IPR022805">
    <property type="entry name" value="PEP_COase_bac/pln-type"/>
</dbReference>
<dbReference type="InterPro" id="IPR018129">
    <property type="entry name" value="PEP_COase_Lys_AS"/>
</dbReference>
<evidence type="ECO:0000256" key="8">
    <source>
        <dbReference type="ARBA" id="ARBA00023300"/>
    </source>
</evidence>
<proteinExistence type="inferred from homology"/>
<sequence length="877" mass="99129">MNEKYAALKSNVSMLGRLLGNTIQDAHGDVILEKVETIRKLSKSARNGNQADRDSLVEEIKNLPNEQLTPVARAFNQFLNLTNMAEQYHTISRHCEEHVCEPDAISSLFAKLNQNKISKLDAAQAVRDLNIELVLTAHPTEITRRTMINKLVKINECLSKLELSDLSFKERQKTERRLEQLIAQSWHSDVIRKQRPTPLDEAKWGFAVVENSLWQAIPEFLREFDERLESYLGEGLPIDARPVHISSWMGGDRDGNPFVTHTITREVLLLSRWKAADLYLGDINELVSELSMTKCSDALRALAGEDEHEPYRAILKRLRTLLTETTEVLEAKINGQQLARKAPLQYIDQLWQPLQACYQSLHECGMGVIADGSLLDTLRRIKAFGVHLVRLDIRQESTRHSDVLSELTRYLGIGDYDQWSEQDKIAFLTNELSSKRPLLPRDWQPSEPVQEVLDTCKIIAAQPREAFGAYVISMARTASDVLAVHLLLQESGCPYRMDVCPLFETLDDLNNAEAVINQLMSIDLYRGFIQNHQMVMIGYSDSAKDAGVMSAGWAQYRAMDALVKVSEEAGIELTLFHGRGGTIGRGGAPAHAALLSQPPKSLKGGLRVTEQGEMIRFKLGLPEVAINSFNMYASAILEANLLPPPEPKQEWRDLMDVLSEVSCESYRNIVRGEPDFVPYFRQATPELELGKLPLGSRPAKRNPNGGVESLRAIPWIFSWSQNRLVLPAWLGAGEAIQYSIDKGHQALLEDMCREWPFFSTRLGMLEMVYSKCNIEISRYYDERLVDESLRPLGDRLRTQLQKDIKAVLNVENNENLMQSDPWGLESIRLRNIYVEPLNMLQAELLYRTRQTETPSVELEEALMVTIAGIAAGMRNTG</sequence>
<gene>
    <name evidence="10 13" type="primary">ppc</name>
    <name evidence="13" type="ORF">L9W73_13585</name>
</gene>
<evidence type="ECO:0000313" key="14">
    <source>
        <dbReference type="Proteomes" id="UP001140973"/>
    </source>
</evidence>